<dbReference type="AlphaFoldDB" id="A0A2M6ITY6"/>
<organism evidence="3 4">
    <name type="scientific">Candidatus Roizmanbacteria bacterium CG11_big_fil_rev_8_21_14_0_20_36_8</name>
    <dbReference type="NCBI Taxonomy" id="1974856"/>
    <lineage>
        <taxon>Bacteria</taxon>
        <taxon>Candidatus Roizmaniibacteriota</taxon>
    </lineage>
</organism>
<evidence type="ECO:0000256" key="1">
    <source>
        <dbReference type="SAM" id="MobiDB-lite"/>
    </source>
</evidence>
<evidence type="ECO:0000256" key="2">
    <source>
        <dbReference type="SAM" id="Phobius"/>
    </source>
</evidence>
<evidence type="ECO:0000313" key="3">
    <source>
        <dbReference type="EMBL" id="PIQ73388.1"/>
    </source>
</evidence>
<feature type="region of interest" description="Disordered" evidence="1">
    <location>
        <begin position="41"/>
        <end position="92"/>
    </location>
</feature>
<comment type="caution">
    <text evidence="3">The sequence shown here is derived from an EMBL/GenBank/DDBJ whole genome shotgun (WGS) entry which is preliminary data.</text>
</comment>
<keyword evidence="2" id="KW-1133">Transmembrane helix</keyword>
<keyword evidence="2" id="KW-0812">Transmembrane</keyword>
<keyword evidence="2" id="KW-0472">Membrane</keyword>
<proteinExistence type="predicted"/>
<feature type="transmembrane region" description="Helical" evidence="2">
    <location>
        <begin position="6"/>
        <end position="25"/>
    </location>
</feature>
<gene>
    <name evidence="3" type="ORF">COV58_02775</name>
</gene>
<name>A0A2M6ITY6_9BACT</name>
<dbReference type="Proteomes" id="UP000231056">
    <property type="component" value="Unassembled WGS sequence"/>
</dbReference>
<reference evidence="3 4" key="1">
    <citation type="submission" date="2017-09" db="EMBL/GenBank/DDBJ databases">
        <title>Depth-based differentiation of microbial function through sediment-hosted aquifers and enrichment of novel symbionts in the deep terrestrial subsurface.</title>
        <authorList>
            <person name="Probst A.J."/>
            <person name="Ladd B."/>
            <person name="Jarett J.K."/>
            <person name="Geller-Mcgrath D.E."/>
            <person name="Sieber C.M."/>
            <person name="Emerson J.B."/>
            <person name="Anantharaman K."/>
            <person name="Thomas B.C."/>
            <person name="Malmstrom R."/>
            <person name="Stieglmeier M."/>
            <person name="Klingl A."/>
            <person name="Woyke T."/>
            <person name="Ryan C.M."/>
            <person name="Banfield J.F."/>
        </authorList>
    </citation>
    <scope>NUCLEOTIDE SEQUENCE [LARGE SCALE GENOMIC DNA]</scope>
    <source>
        <strain evidence="3">CG11_big_fil_rev_8_21_14_0_20_36_8</strain>
    </source>
</reference>
<dbReference type="EMBL" id="PCVM01000063">
    <property type="protein sequence ID" value="PIQ73388.1"/>
    <property type="molecule type" value="Genomic_DNA"/>
</dbReference>
<feature type="compositionally biased region" description="Polar residues" evidence="1">
    <location>
        <begin position="82"/>
        <end position="92"/>
    </location>
</feature>
<accession>A0A2M6ITY6</accession>
<evidence type="ECO:0000313" key="4">
    <source>
        <dbReference type="Proteomes" id="UP000231056"/>
    </source>
</evidence>
<feature type="non-terminal residue" evidence="3">
    <location>
        <position position="161"/>
    </location>
</feature>
<sequence>MTKVIFIRLALILFISIAGTGVFLINKDNDAPINKNQIKELSSTDKNSDDNQLVDNPPIQYSEEKEVLPNNNEVSDGKDSTQGDLVELTTSDTEQKNEFEVKYLPKENSFSSEACISQKKNLIEGLDKEYVSLFESRQEERITYIGDCYEKKSVPECDNKM</sequence>
<protein>
    <submittedName>
        <fullName evidence="3">Uncharacterized protein</fullName>
    </submittedName>
</protein>